<keyword evidence="4" id="KW-1185">Reference proteome</keyword>
<organism evidence="3 4">
    <name type="scientific">Lophiostoma macrostomum CBS 122681</name>
    <dbReference type="NCBI Taxonomy" id="1314788"/>
    <lineage>
        <taxon>Eukaryota</taxon>
        <taxon>Fungi</taxon>
        <taxon>Dikarya</taxon>
        <taxon>Ascomycota</taxon>
        <taxon>Pezizomycotina</taxon>
        <taxon>Dothideomycetes</taxon>
        <taxon>Pleosporomycetidae</taxon>
        <taxon>Pleosporales</taxon>
        <taxon>Lophiostomataceae</taxon>
        <taxon>Lophiostoma</taxon>
    </lineage>
</organism>
<accession>A0A6A6T7A7</accession>
<evidence type="ECO:0000313" key="3">
    <source>
        <dbReference type="EMBL" id="KAF2654434.1"/>
    </source>
</evidence>
<reference evidence="3" key="1">
    <citation type="journal article" date="2020" name="Stud. Mycol.">
        <title>101 Dothideomycetes genomes: a test case for predicting lifestyles and emergence of pathogens.</title>
        <authorList>
            <person name="Haridas S."/>
            <person name="Albert R."/>
            <person name="Binder M."/>
            <person name="Bloem J."/>
            <person name="Labutti K."/>
            <person name="Salamov A."/>
            <person name="Andreopoulos B."/>
            <person name="Baker S."/>
            <person name="Barry K."/>
            <person name="Bills G."/>
            <person name="Bluhm B."/>
            <person name="Cannon C."/>
            <person name="Castanera R."/>
            <person name="Culley D."/>
            <person name="Daum C."/>
            <person name="Ezra D."/>
            <person name="Gonzalez J."/>
            <person name="Henrissat B."/>
            <person name="Kuo A."/>
            <person name="Liang C."/>
            <person name="Lipzen A."/>
            <person name="Lutzoni F."/>
            <person name="Magnuson J."/>
            <person name="Mondo S."/>
            <person name="Nolan M."/>
            <person name="Ohm R."/>
            <person name="Pangilinan J."/>
            <person name="Park H.-J."/>
            <person name="Ramirez L."/>
            <person name="Alfaro M."/>
            <person name="Sun H."/>
            <person name="Tritt A."/>
            <person name="Yoshinaga Y."/>
            <person name="Zwiers L.-H."/>
            <person name="Turgeon B."/>
            <person name="Goodwin S."/>
            <person name="Spatafora J."/>
            <person name="Crous P."/>
            <person name="Grigoriev I."/>
        </authorList>
    </citation>
    <scope>NUCLEOTIDE SEQUENCE</scope>
    <source>
        <strain evidence="3">CBS 122681</strain>
    </source>
</reference>
<dbReference type="OrthoDB" id="3340520at2759"/>
<feature type="compositionally biased region" description="Basic and acidic residues" evidence="1">
    <location>
        <begin position="697"/>
        <end position="712"/>
    </location>
</feature>
<name>A0A6A6T7A7_9PLEO</name>
<evidence type="ECO:0000256" key="2">
    <source>
        <dbReference type="SAM" id="Phobius"/>
    </source>
</evidence>
<dbReference type="AlphaFoldDB" id="A0A6A6T7A7"/>
<protein>
    <recommendedName>
        <fullName evidence="5">DUF1365-domain-containing protein</fullName>
    </recommendedName>
</protein>
<dbReference type="PANTHER" id="PTHR33973">
    <property type="entry name" value="OS07G0153300 PROTEIN"/>
    <property type="match status" value="1"/>
</dbReference>
<dbReference type="EMBL" id="MU004364">
    <property type="protein sequence ID" value="KAF2654434.1"/>
    <property type="molecule type" value="Genomic_DNA"/>
</dbReference>
<feature type="compositionally biased region" description="Polar residues" evidence="1">
    <location>
        <begin position="627"/>
        <end position="639"/>
    </location>
</feature>
<feature type="transmembrane region" description="Helical" evidence="2">
    <location>
        <begin position="72"/>
        <end position="89"/>
    </location>
</feature>
<keyword evidence="2" id="KW-0472">Membrane</keyword>
<gene>
    <name evidence="3" type="ORF">K491DRAFT_472072</name>
</gene>
<dbReference type="Pfam" id="PF07103">
    <property type="entry name" value="DUF1365"/>
    <property type="match status" value="1"/>
</dbReference>
<evidence type="ECO:0000256" key="1">
    <source>
        <dbReference type="SAM" id="MobiDB-lite"/>
    </source>
</evidence>
<proteinExistence type="predicted"/>
<feature type="region of interest" description="Disordered" evidence="1">
    <location>
        <begin position="149"/>
        <end position="174"/>
    </location>
</feature>
<feature type="compositionally biased region" description="Polar residues" evidence="1">
    <location>
        <begin position="163"/>
        <end position="172"/>
    </location>
</feature>
<keyword evidence="2" id="KW-1133">Transmembrane helix</keyword>
<feature type="transmembrane region" description="Helical" evidence="2">
    <location>
        <begin position="115"/>
        <end position="136"/>
    </location>
</feature>
<dbReference type="Proteomes" id="UP000799324">
    <property type="component" value="Unassembled WGS sequence"/>
</dbReference>
<dbReference type="PANTHER" id="PTHR33973:SF4">
    <property type="entry name" value="OS07G0153300 PROTEIN"/>
    <property type="match status" value="1"/>
</dbReference>
<keyword evidence="2" id="KW-0812">Transmembrane</keyword>
<feature type="region of interest" description="Disordered" evidence="1">
    <location>
        <begin position="697"/>
        <end position="721"/>
    </location>
</feature>
<sequence>MRTSDWERKSRLGVVLHVVCLLGAVGPCVVVIASTCDSGPELGLESLMGSWVWAAEWVGLGSLRSLGGDEGVWSDCVIFFVLRAIWVVWTREMGEMWEELDSHRWLLETMCGSKWTFWIGCLLVAAIMGVVLRRLFFGNISMSMGMEGGGSIKGKSQEEQESENTASTTANKSRSKSRLKTLIFPCRTSHVRFFPQKHGFEYTYLLLGIPIVPSDGKDQRVGRWWISVRAEDYLFRGSGHAGFHAKLQTTLRAQGIQDEEWEYAYLVTAPRFLGYAFNPVSFWYVYDARHELKMMVLEVNNTFGERRIYVLDGSCPASPARSTKSEGGEGGADVYANGVKEGKRRFTDAWAKDFHVSPFNSRKGSYALKALDPFLGQQDEETDADVTGGKGKWDLSTVKIDNTITMTSSKDHAKLVARIYSTGPPLLADHLGIWGTIRFVGTWWWVGLVTFPRIIREAYKLYFKRGLHVWFRPEVLSSSIGRLPSSDEVFLESVFRAYLHHLVTASSTQTSLQVTYTSAIPDVPKIVMTSNSSDPSAPNPEHLEIRILTPAFYSRFVHYAHTSEAFDRECLFTAEKNRTLWISRPELLPLILPSSFSPPSSPSSPASTSTSTSSSTSKIPHPIKPHSPQNPENTASPNKFWSWSHPSTLHWTLLKHLRCAPPEPAYPVTPHSDTFAIDDIRTLPFSDLDRWVRDLHQHQHHDQNQDQNEDHTSTTTTTTTITPNFDIRSKGTYRRIVTKIFLAQRFAFGFVGLVELMDLLVRGLLCWVGVWVVRMYSVGDEGEGSKLGMRGDGAGRIEWWRVLGVGVAVCGCHVYGLMKGYR</sequence>
<feature type="compositionally biased region" description="Low complexity" evidence="1">
    <location>
        <begin position="597"/>
        <end position="620"/>
    </location>
</feature>
<feature type="transmembrane region" description="Helical" evidence="2">
    <location>
        <begin position="12"/>
        <end position="34"/>
    </location>
</feature>
<dbReference type="InterPro" id="IPR010775">
    <property type="entry name" value="DUF1365"/>
</dbReference>
<evidence type="ECO:0000313" key="4">
    <source>
        <dbReference type="Proteomes" id="UP000799324"/>
    </source>
</evidence>
<evidence type="ECO:0008006" key="5">
    <source>
        <dbReference type="Google" id="ProtNLM"/>
    </source>
</evidence>
<feature type="region of interest" description="Disordered" evidence="1">
    <location>
        <begin position="597"/>
        <end position="639"/>
    </location>
</feature>